<evidence type="ECO:0000256" key="1">
    <source>
        <dbReference type="ARBA" id="ARBA00001936"/>
    </source>
</evidence>
<evidence type="ECO:0000256" key="10">
    <source>
        <dbReference type="PIRSR" id="PIRSR001492-2"/>
    </source>
</evidence>
<feature type="active site" description="Phosphoserine intermediate" evidence="9">
    <location>
        <position position="70"/>
    </location>
</feature>
<proteinExistence type="inferred from homology"/>
<evidence type="ECO:0000259" key="12">
    <source>
        <dbReference type="Pfam" id="PF01676"/>
    </source>
</evidence>
<dbReference type="SUPFAM" id="SSF64158">
    <property type="entry name" value="2,3-Bisphosphoglycerate-independent phosphoglycerate mutase, substrate-binding domain"/>
    <property type="match status" value="1"/>
</dbReference>
<dbReference type="PANTHER" id="PTHR31637:SF0">
    <property type="entry name" value="2,3-BISPHOSPHOGLYCERATE-INDEPENDENT PHOSPHOGLYCERATE MUTASE"/>
    <property type="match status" value="1"/>
</dbReference>
<dbReference type="InterPro" id="IPR006124">
    <property type="entry name" value="Metalloenzyme"/>
</dbReference>
<feature type="binding site" evidence="10">
    <location>
        <position position="193"/>
    </location>
    <ligand>
        <name>substrate</name>
    </ligand>
</feature>
<comment type="cofactor">
    <cofactor evidence="1">
        <name>Mn(2+)</name>
        <dbReference type="ChEBI" id="CHEBI:29035"/>
    </cofactor>
</comment>
<feature type="binding site" evidence="11">
    <location>
        <position position="70"/>
    </location>
    <ligand>
        <name>Mn(2+)</name>
        <dbReference type="ChEBI" id="CHEBI:29035"/>
        <label>2</label>
    </ligand>
</feature>
<dbReference type="UniPathway" id="UPA00109">
    <property type="reaction ID" value="UER00186"/>
</dbReference>
<dbReference type="GO" id="GO:0006096">
    <property type="term" value="P:glycolytic process"/>
    <property type="evidence" value="ECO:0007669"/>
    <property type="project" value="UniProtKB-UniPathway"/>
</dbReference>
<feature type="binding site" evidence="11">
    <location>
        <position position="400"/>
    </location>
    <ligand>
        <name>Mn(2+)</name>
        <dbReference type="ChEBI" id="CHEBI:29035"/>
        <label>1</label>
    </ligand>
</feature>
<dbReference type="GO" id="GO:0005829">
    <property type="term" value="C:cytosol"/>
    <property type="evidence" value="ECO:0007669"/>
    <property type="project" value="TreeGrafter"/>
</dbReference>
<evidence type="ECO:0000256" key="7">
    <source>
        <dbReference type="ARBA" id="ARBA00023211"/>
    </source>
</evidence>
<feature type="binding site" evidence="10">
    <location>
        <begin position="157"/>
        <end position="158"/>
    </location>
    <ligand>
        <name>substrate</name>
    </ligand>
</feature>
<comment type="pathway">
    <text evidence="2">Carbohydrate degradation; glycolysis; pyruvate from D-glyceraldehyde 3-phosphate: step 3/5.</text>
</comment>
<evidence type="ECO:0000256" key="11">
    <source>
        <dbReference type="PIRSR" id="PIRSR001492-3"/>
    </source>
</evidence>
<feature type="binding site" evidence="10">
    <location>
        <position position="334"/>
    </location>
    <ligand>
        <name>substrate</name>
    </ligand>
</feature>
<feature type="binding site" evidence="11">
    <location>
        <position position="15"/>
    </location>
    <ligand>
        <name>Mn(2+)</name>
        <dbReference type="ChEBI" id="CHEBI:29035"/>
        <label>2</label>
    </ligand>
</feature>
<evidence type="ECO:0000259" key="13">
    <source>
        <dbReference type="Pfam" id="PF06415"/>
    </source>
</evidence>
<accession>A0A177ECR4</accession>
<dbReference type="OrthoDB" id="1886626at2759"/>
<dbReference type="InterPro" id="IPR017850">
    <property type="entry name" value="Alkaline_phosphatase_core_sf"/>
</dbReference>
<reference evidence="14 15" key="1">
    <citation type="submission" date="2016-02" db="EMBL/GenBank/DDBJ databases">
        <title>Discovery of a natural microsporidian pathogen with a broad tissue tropism in Caenorhabditis elegans.</title>
        <authorList>
            <person name="Luallen R.J."/>
            <person name="Reinke A.W."/>
            <person name="Tong L."/>
            <person name="Botts M.R."/>
            <person name="Felix M.-A."/>
            <person name="Troemel E.R."/>
        </authorList>
    </citation>
    <scope>NUCLEOTIDE SEQUENCE [LARGE SCALE GENOMIC DNA]</scope>
    <source>
        <strain evidence="14 15">JUm2807</strain>
    </source>
</reference>
<dbReference type="NCBIfam" id="TIGR01307">
    <property type="entry name" value="pgm_bpd_ind"/>
    <property type="match status" value="1"/>
</dbReference>
<dbReference type="SUPFAM" id="SSF53649">
    <property type="entry name" value="Alkaline phosphatase-like"/>
    <property type="match status" value="1"/>
</dbReference>
<dbReference type="Gene3D" id="3.40.720.10">
    <property type="entry name" value="Alkaline Phosphatase, subunit A"/>
    <property type="match status" value="1"/>
</dbReference>
<dbReference type="GO" id="GO:0004619">
    <property type="term" value="F:phosphoglycerate mutase activity"/>
    <property type="evidence" value="ECO:0007669"/>
    <property type="project" value="UniProtKB-EC"/>
</dbReference>
<feature type="binding site" evidence="11">
    <location>
        <position position="441"/>
    </location>
    <ligand>
        <name>Mn(2+)</name>
        <dbReference type="ChEBI" id="CHEBI:29035"/>
        <label>2</label>
    </ligand>
</feature>
<dbReference type="InterPro" id="IPR005995">
    <property type="entry name" value="Pgm_bpd_ind"/>
</dbReference>
<keyword evidence="7 11" id="KW-0464">Manganese</keyword>
<evidence type="ECO:0000256" key="8">
    <source>
        <dbReference type="ARBA" id="ARBA00023235"/>
    </source>
</evidence>
<comment type="caution">
    <text evidence="14">The sequence shown here is derived from an EMBL/GenBank/DDBJ whole genome shotgun (WGS) entry which is preliminary data.</text>
</comment>
<dbReference type="Proteomes" id="UP000185944">
    <property type="component" value="Unassembled WGS sequence"/>
</dbReference>
<gene>
    <name evidence="14" type="ORF">NEDG_00860</name>
</gene>
<dbReference type="EMBL" id="LTDL01000040">
    <property type="protein sequence ID" value="OAG29727.1"/>
    <property type="molecule type" value="Genomic_DNA"/>
</dbReference>
<evidence type="ECO:0000313" key="15">
    <source>
        <dbReference type="Proteomes" id="UP000185944"/>
    </source>
</evidence>
<dbReference type="PANTHER" id="PTHR31637">
    <property type="entry name" value="2,3-BISPHOSPHOGLYCERATE-INDEPENDENT PHOSPHOGLYCERATE MUTASE"/>
    <property type="match status" value="1"/>
</dbReference>
<evidence type="ECO:0000256" key="6">
    <source>
        <dbReference type="ARBA" id="ARBA00023152"/>
    </source>
</evidence>
<feature type="binding site" evidence="10">
    <location>
        <position position="187"/>
    </location>
    <ligand>
        <name>substrate</name>
    </ligand>
</feature>
<evidence type="ECO:0000256" key="5">
    <source>
        <dbReference type="ARBA" id="ARBA00022723"/>
    </source>
</evidence>
<dbReference type="GO" id="GO:0030145">
    <property type="term" value="F:manganese ion binding"/>
    <property type="evidence" value="ECO:0007669"/>
    <property type="project" value="InterPro"/>
</dbReference>
<dbReference type="Pfam" id="PF06415">
    <property type="entry name" value="iPGM_N"/>
    <property type="match status" value="1"/>
</dbReference>
<feature type="domain" description="Metalloenzyme" evidence="12">
    <location>
        <begin position="8"/>
        <end position="507"/>
    </location>
</feature>
<evidence type="ECO:0000256" key="3">
    <source>
        <dbReference type="ARBA" id="ARBA00008819"/>
    </source>
</evidence>
<feature type="binding site" evidence="11">
    <location>
        <position position="442"/>
    </location>
    <ligand>
        <name>Mn(2+)</name>
        <dbReference type="ChEBI" id="CHEBI:29035"/>
        <label>2</label>
    </ligand>
</feature>
<keyword evidence="15" id="KW-1185">Reference proteome</keyword>
<feature type="binding site" evidence="10">
    <location>
        <position position="128"/>
    </location>
    <ligand>
        <name>substrate</name>
    </ligand>
</feature>
<dbReference type="CDD" id="cd16010">
    <property type="entry name" value="iPGM"/>
    <property type="match status" value="1"/>
</dbReference>
<dbReference type="Pfam" id="PF01676">
    <property type="entry name" value="Metalloenzyme"/>
    <property type="match status" value="1"/>
</dbReference>
<feature type="binding site" evidence="11">
    <location>
        <position position="404"/>
    </location>
    <ligand>
        <name>Mn(2+)</name>
        <dbReference type="ChEBI" id="CHEBI:29035"/>
        <label>1</label>
    </ligand>
</feature>
<dbReference type="RefSeq" id="XP_067544375.1">
    <property type="nucleotide sequence ID" value="XM_067688278.1"/>
</dbReference>
<dbReference type="GeneID" id="93647210"/>
<dbReference type="PIRSF" id="PIRSF001492">
    <property type="entry name" value="IPGAM"/>
    <property type="match status" value="1"/>
</dbReference>
<keyword evidence="6" id="KW-0324">Glycolysis</keyword>
<dbReference type="AlphaFoldDB" id="A0A177ECR4"/>
<feature type="binding site" evidence="10">
    <location>
        <begin position="272"/>
        <end position="275"/>
    </location>
    <ligand>
        <name>substrate</name>
    </ligand>
</feature>
<evidence type="ECO:0000256" key="4">
    <source>
        <dbReference type="ARBA" id="ARBA00012026"/>
    </source>
</evidence>
<feature type="binding site" evidence="11">
    <location>
        <position position="458"/>
    </location>
    <ligand>
        <name>Mn(2+)</name>
        <dbReference type="ChEBI" id="CHEBI:29035"/>
        <label>1</label>
    </ligand>
</feature>
<keyword evidence="8" id="KW-0413">Isomerase</keyword>
<evidence type="ECO:0000313" key="14">
    <source>
        <dbReference type="EMBL" id="OAG29727.1"/>
    </source>
</evidence>
<dbReference type="Gene3D" id="3.40.1450.10">
    <property type="entry name" value="BPG-independent phosphoglycerate mutase, domain B"/>
    <property type="match status" value="1"/>
</dbReference>
<sequence length="523" mass="56471">MKRTNGSKCCLLVLDGWGYNPEERKDVVVDSISDACPKTMTMLSAKYFSTLLKAHGTDVGLSTDAMMGNSEVGHLTIGAGRVVLQDSVRIRKTFEAHQSGRIADQVLGNTLSVGTIHIWGILSDGNIHGHWKDLLDVACLLSPHSQSVYIHTVSDGRDTRPAEYLTYLSEIVKHLPANAQIVSVSGRFYAMDRDKREERTRLACAALTFSSPSPSPSPAQPRPVDLSGSVSTLEAYVKEQYAQGITDEFILPFCIKGCEIQKGEKLVITNFRVDRVKQIYYSLSAQADVFTMTRVDGSQAENKVLFERPPIQNTLPEVIEAAGLSQARIAETEKAAHVTFFFNGGKDASFQRETRTIIPSKKVDSYDTVPGMSVNEVSKTICQAMEAGTDFIFANIANPDMVGHTGNAKATTVAIGEVDRAVGRIYACALKEKYVLVITADHGNAEIMKDNKGVVKSHTTNPVPIIVVSDATQRASPPGATSWGFVPSPSASLIDVAPTVLTLLGLPIPSDMTGKGLLPVASA</sequence>
<evidence type="ECO:0000256" key="2">
    <source>
        <dbReference type="ARBA" id="ARBA00004798"/>
    </source>
</evidence>
<dbReference type="InterPro" id="IPR036646">
    <property type="entry name" value="PGAM_B_sf"/>
</dbReference>
<name>A0A177ECR4_9MICR</name>
<protein>
    <recommendedName>
        <fullName evidence="4">phosphoglycerate mutase (2,3-diphosphoglycerate-independent)</fullName>
        <ecNumber evidence="4">5.4.2.12</ecNumber>
    </recommendedName>
</protein>
<dbReference type="STRING" id="1805483.A0A177ECR4"/>
<keyword evidence="5 11" id="KW-0479">Metal-binding</keyword>
<dbReference type="InterPro" id="IPR011258">
    <property type="entry name" value="BPG-indep_PGM_N"/>
</dbReference>
<dbReference type="VEuPathDB" id="MicrosporidiaDB:NEDG_00860"/>
<comment type="similarity">
    <text evidence="3">Belongs to the BPG-independent phosphoglycerate mutase family.</text>
</comment>
<feature type="domain" description="BPG-independent PGAM N-terminal" evidence="13">
    <location>
        <begin position="113"/>
        <end position="291"/>
    </location>
</feature>
<evidence type="ECO:0000256" key="9">
    <source>
        <dbReference type="PIRSR" id="PIRSR001492-1"/>
    </source>
</evidence>
<organism evidence="14 15">
    <name type="scientific">Nematocida displodere</name>
    <dbReference type="NCBI Taxonomy" id="1805483"/>
    <lineage>
        <taxon>Eukaryota</taxon>
        <taxon>Fungi</taxon>
        <taxon>Fungi incertae sedis</taxon>
        <taxon>Microsporidia</taxon>
        <taxon>Nematocida</taxon>
    </lineage>
</organism>
<dbReference type="EC" id="5.4.2.12" evidence="4"/>
<dbReference type="GO" id="GO:0006007">
    <property type="term" value="P:glucose catabolic process"/>
    <property type="evidence" value="ECO:0007669"/>
    <property type="project" value="InterPro"/>
</dbReference>